<organism evidence="1 2">
    <name type="scientific">Podospora bellae-mahoneyi</name>
    <dbReference type="NCBI Taxonomy" id="2093777"/>
    <lineage>
        <taxon>Eukaryota</taxon>
        <taxon>Fungi</taxon>
        <taxon>Dikarya</taxon>
        <taxon>Ascomycota</taxon>
        <taxon>Pezizomycotina</taxon>
        <taxon>Sordariomycetes</taxon>
        <taxon>Sordariomycetidae</taxon>
        <taxon>Sordariales</taxon>
        <taxon>Podosporaceae</taxon>
        <taxon>Podospora</taxon>
    </lineage>
</organism>
<dbReference type="EMBL" id="JAFFGZ010000008">
    <property type="protein sequence ID" value="KAK4640312.1"/>
    <property type="molecule type" value="Genomic_DNA"/>
</dbReference>
<gene>
    <name evidence="1" type="ORF">QC761_0090670</name>
</gene>
<protein>
    <submittedName>
        <fullName evidence="1">Uncharacterized protein</fullName>
    </submittedName>
</protein>
<evidence type="ECO:0000313" key="1">
    <source>
        <dbReference type="EMBL" id="KAK4640312.1"/>
    </source>
</evidence>
<dbReference type="RefSeq" id="XP_062729288.1">
    <property type="nucleotide sequence ID" value="XM_062872962.1"/>
</dbReference>
<evidence type="ECO:0000313" key="2">
    <source>
        <dbReference type="Proteomes" id="UP001322138"/>
    </source>
</evidence>
<accession>A0ABR0FC76</accession>
<reference evidence="1 2" key="1">
    <citation type="journal article" date="2023" name="bioRxiv">
        <title>High-quality genome assemblies of four members of thePodospora anserinaspecies complex.</title>
        <authorList>
            <person name="Ament-Velasquez S.L."/>
            <person name="Vogan A.A."/>
            <person name="Wallerman O."/>
            <person name="Hartmann F."/>
            <person name="Gautier V."/>
            <person name="Silar P."/>
            <person name="Giraud T."/>
            <person name="Johannesson H."/>
        </authorList>
    </citation>
    <scope>NUCLEOTIDE SEQUENCE [LARGE SCALE GENOMIC DNA]</scope>
    <source>
        <strain evidence="1 2">CBS 112042</strain>
    </source>
</reference>
<comment type="caution">
    <text evidence="1">The sequence shown here is derived from an EMBL/GenBank/DDBJ whole genome shotgun (WGS) entry which is preliminary data.</text>
</comment>
<dbReference type="Proteomes" id="UP001322138">
    <property type="component" value="Unassembled WGS sequence"/>
</dbReference>
<keyword evidence="2" id="KW-1185">Reference proteome</keyword>
<dbReference type="GeneID" id="87892312"/>
<proteinExistence type="predicted"/>
<sequence length="435" mass="47698">MEALDYVRRREQAGRLNGLCLFLKSILDVLQIPKIKRRHPSSVGFHLCFHRFLSTDSTLLRGSNLGGSRPVPTSAAADLFDFGNGQTSHFVAVKLGRRLKDDSFDLQVQPHADGVAGDQVVVLVIWIVEERRLLSSCFRRQTAVHDGASLSGCLLDTGLELVQCDTTEGNDRIAFFQIPKVSTKRLGHGLERVQALVPVNDAPVADPGAEVLDQLDNSVLSAEMKLFGLQAQNSLCPGPSAVLAGDHLNLVNDGHIHRGDISTVQLWNHLSTPSGILTSSPVTRAHGLPLAANRDQISWANSRNGPAYIPVLAPSRALRAFGFRKTCVERLLEEADRAVELHLVVDAKGPPILLPLRFWLKVDLFLLGRPPRDEDSPWSRLSLSWSRLSLISWCKFIMFLSRSLDLDDELAALRHGDGAVENAATDTGGVHFGHL</sequence>
<name>A0ABR0FC76_9PEZI</name>